<comment type="caution">
    <text evidence="1">The sequence shown here is derived from an EMBL/GenBank/DDBJ whole genome shotgun (WGS) entry which is preliminary data.</text>
</comment>
<protein>
    <submittedName>
        <fullName evidence="1">Uncharacterized protein</fullName>
    </submittedName>
</protein>
<sequence>MAKESNVVYTVEIFTWSYYIYNTQYVHFSMNKLKSIEKERELYEVNNARSRECFPANKIKVQRRTEEEEIEDKKWINIRWISLDDVSLNLDSSEIREKERARS</sequence>
<evidence type="ECO:0000313" key="2">
    <source>
        <dbReference type="Proteomes" id="UP000811609"/>
    </source>
</evidence>
<keyword evidence="2" id="KW-1185">Reference proteome</keyword>
<gene>
    <name evidence="1" type="ORF">CIPAW_12G045000</name>
</gene>
<reference evidence="1" key="1">
    <citation type="submission" date="2020-12" db="EMBL/GenBank/DDBJ databases">
        <title>WGS assembly of Carya illinoinensis cv. Pawnee.</title>
        <authorList>
            <person name="Platts A."/>
            <person name="Shu S."/>
            <person name="Wright S."/>
            <person name="Barry K."/>
            <person name="Edger P."/>
            <person name="Pires J.C."/>
            <person name="Schmutz J."/>
        </authorList>
    </citation>
    <scope>NUCLEOTIDE SEQUENCE</scope>
    <source>
        <tissue evidence="1">Leaf</tissue>
    </source>
</reference>
<dbReference type="AlphaFoldDB" id="A0A8T1NTF7"/>
<dbReference type="EMBL" id="CM031820">
    <property type="protein sequence ID" value="KAG6633388.1"/>
    <property type="molecule type" value="Genomic_DNA"/>
</dbReference>
<dbReference type="Proteomes" id="UP000811609">
    <property type="component" value="Chromosome 12"/>
</dbReference>
<organism evidence="1 2">
    <name type="scientific">Carya illinoinensis</name>
    <name type="common">Pecan</name>
    <dbReference type="NCBI Taxonomy" id="32201"/>
    <lineage>
        <taxon>Eukaryota</taxon>
        <taxon>Viridiplantae</taxon>
        <taxon>Streptophyta</taxon>
        <taxon>Embryophyta</taxon>
        <taxon>Tracheophyta</taxon>
        <taxon>Spermatophyta</taxon>
        <taxon>Magnoliopsida</taxon>
        <taxon>eudicotyledons</taxon>
        <taxon>Gunneridae</taxon>
        <taxon>Pentapetalae</taxon>
        <taxon>rosids</taxon>
        <taxon>fabids</taxon>
        <taxon>Fagales</taxon>
        <taxon>Juglandaceae</taxon>
        <taxon>Carya</taxon>
    </lineage>
</organism>
<evidence type="ECO:0000313" key="1">
    <source>
        <dbReference type="EMBL" id="KAG6633388.1"/>
    </source>
</evidence>
<accession>A0A8T1NTF7</accession>
<proteinExistence type="predicted"/>
<name>A0A8T1NTF7_CARIL</name>